<protein>
    <submittedName>
        <fullName evidence="2">Uncharacterized protein</fullName>
    </submittedName>
</protein>
<name>A0A426YZ95_ENSVE</name>
<evidence type="ECO:0000313" key="3">
    <source>
        <dbReference type="Proteomes" id="UP000287651"/>
    </source>
</evidence>
<evidence type="ECO:0000313" key="2">
    <source>
        <dbReference type="EMBL" id="RRT57048.1"/>
    </source>
</evidence>
<evidence type="ECO:0000256" key="1">
    <source>
        <dbReference type="SAM" id="MobiDB-lite"/>
    </source>
</evidence>
<reference evidence="2 3" key="1">
    <citation type="journal article" date="2014" name="Agronomy (Basel)">
        <title>A Draft Genome Sequence for Ensete ventricosum, the Drought-Tolerant Tree Against Hunger.</title>
        <authorList>
            <person name="Harrison J."/>
            <person name="Moore K.A."/>
            <person name="Paszkiewicz K."/>
            <person name="Jones T."/>
            <person name="Grant M."/>
            <person name="Ambacheew D."/>
            <person name="Muzemil S."/>
            <person name="Studholme D.J."/>
        </authorList>
    </citation>
    <scope>NUCLEOTIDE SEQUENCE [LARGE SCALE GENOMIC DNA]</scope>
</reference>
<sequence>MHLLLSPTNPFPPPQSQPKPSSTLPSSSSSTSYVFSSLYRSPRRTPLPPSSLLSRFYRSQALLCCSLDLLFFITAGQPLPSSLAATAAPLCSACTLLPLPLQLPQPPPRSRPPLPPRPPLFLPFAPHDTTASSLVATALGAAATSNAPLSLHLLAATASLCCPFLLSASPARRNPATTSFSIVALSAYCRSHFQLRHLPL</sequence>
<dbReference type="EMBL" id="AMZH03009351">
    <property type="protein sequence ID" value="RRT57048.1"/>
    <property type="molecule type" value="Genomic_DNA"/>
</dbReference>
<organism evidence="2 3">
    <name type="scientific">Ensete ventricosum</name>
    <name type="common">Abyssinian banana</name>
    <name type="synonym">Musa ensete</name>
    <dbReference type="NCBI Taxonomy" id="4639"/>
    <lineage>
        <taxon>Eukaryota</taxon>
        <taxon>Viridiplantae</taxon>
        <taxon>Streptophyta</taxon>
        <taxon>Embryophyta</taxon>
        <taxon>Tracheophyta</taxon>
        <taxon>Spermatophyta</taxon>
        <taxon>Magnoliopsida</taxon>
        <taxon>Liliopsida</taxon>
        <taxon>Zingiberales</taxon>
        <taxon>Musaceae</taxon>
        <taxon>Ensete</taxon>
    </lineage>
</organism>
<dbReference type="Proteomes" id="UP000287651">
    <property type="component" value="Unassembled WGS sequence"/>
</dbReference>
<accession>A0A426YZ95</accession>
<dbReference type="AlphaFoldDB" id="A0A426YZ95"/>
<comment type="caution">
    <text evidence="2">The sequence shown here is derived from an EMBL/GenBank/DDBJ whole genome shotgun (WGS) entry which is preliminary data.</text>
</comment>
<feature type="compositionally biased region" description="Low complexity" evidence="1">
    <location>
        <begin position="18"/>
        <end position="29"/>
    </location>
</feature>
<gene>
    <name evidence="2" type="ORF">B296_00008282</name>
</gene>
<feature type="region of interest" description="Disordered" evidence="1">
    <location>
        <begin position="1"/>
        <end position="29"/>
    </location>
</feature>
<proteinExistence type="predicted"/>